<dbReference type="EMBL" id="UINC01030868">
    <property type="protein sequence ID" value="SVB15962.1"/>
    <property type="molecule type" value="Genomic_DNA"/>
</dbReference>
<organism evidence="1">
    <name type="scientific">marine metagenome</name>
    <dbReference type="NCBI Taxonomy" id="408172"/>
    <lineage>
        <taxon>unclassified sequences</taxon>
        <taxon>metagenomes</taxon>
        <taxon>ecological metagenomes</taxon>
    </lineage>
</organism>
<accession>A0A382BRA6</accession>
<proteinExistence type="predicted"/>
<sequence>MARKKGDFVWRDSPGIIAQYFRGTEVPSKAEITLGPSEICVVLENGSVVGTATQTRMEVNPKLGLLRRVFGQKSPDRAFLFAETGPHEVVLLLKGRTSDGQDVIGHARIRVTLDRESAARILRTATKGSGSFTLGSVAEAVEQEANHHIANQILQSTSLSDLRGEDAAEDSSSALRSGLRSSLENLGFRLDNVWVGWNETEAEKLVGMRNDLENLVERNAILTETEFEQIETSYKLHMQELELEAKLRVAGQAAAERAKAEVELAKIRSRAEMDKQVWESVKSLRVDREQTRIDLESAQADHEIAIARKNLEVGRLESQIEHEGKDKDAKRAMDMFEQVQARKRDRIAMQQDQESERLGVQERSSERMVDTLLKVIESTDDDTVRMEAIKQLSQLRRADVEGTRASKDD</sequence>
<dbReference type="AlphaFoldDB" id="A0A382BRA6"/>
<evidence type="ECO:0000313" key="1">
    <source>
        <dbReference type="EMBL" id="SVB15962.1"/>
    </source>
</evidence>
<name>A0A382BRA6_9ZZZZ</name>
<gene>
    <name evidence="1" type="ORF">METZ01_LOCUS168816</name>
</gene>
<protein>
    <recommendedName>
        <fullName evidence="2">Band 7 domain-containing protein</fullName>
    </recommendedName>
</protein>
<evidence type="ECO:0008006" key="2">
    <source>
        <dbReference type="Google" id="ProtNLM"/>
    </source>
</evidence>
<reference evidence="1" key="1">
    <citation type="submission" date="2018-05" db="EMBL/GenBank/DDBJ databases">
        <authorList>
            <person name="Lanie J.A."/>
            <person name="Ng W.-L."/>
            <person name="Kazmierczak K.M."/>
            <person name="Andrzejewski T.M."/>
            <person name="Davidsen T.M."/>
            <person name="Wayne K.J."/>
            <person name="Tettelin H."/>
            <person name="Glass J.I."/>
            <person name="Rusch D."/>
            <person name="Podicherti R."/>
            <person name="Tsui H.-C.T."/>
            <person name="Winkler M.E."/>
        </authorList>
    </citation>
    <scope>NUCLEOTIDE SEQUENCE</scope>
</reference>